<name>A0A917U1H7_9ACTN</name>
<organism evidence="5 6">
    <name type="scientific">Dactylosporangium sucinum</name>
    <dbReference type="NCBI Taxonomy" id="1424081"/>
    <lineage>
        <taxon>Bacteria</taxon>
        <taxon>Bacillati</taxon>
        <taxon>Actinomycetota</taxon>
        <taxon>Actinomycetes</taxon>
        <taxon>Micromonosporales</taxon>
        <taxon>Micromonosporaceae</taxon>
        <taxon>Dactylosporangium</taxon>
    </lineage>
</organism>
<evidence type="ECO:0000256" key="2">
    <source>
        <dbReference type="ARBA" id="ARBA00023034"/>
    </source>
</evidence>
<gene>
    <name evidence="5" type="ORF">GCM10007977_060840</name>
</gene>
<keyword evidence="6" id="KW-1185">Reference proteome</keyword>
<dbReference type="RefSeq" id="WP_190253396.1">
    <property type="nucleotide sequence ID" value="NZ_BMPI01000033.1"/>
</dbReference>
<accession>A0A917U1H7</accession>
<dbReference type="PANTHER" id="PTHR12704">
    <property type="entry name" value="TRANS-GOLGI PROTEIN GMX33"/>
    <property type="match status" value="1"/>
</dbReference>
<dbReference type="GO" id="GO:0012505">
    <property type="term" value="C:endomembrane system"/>
    <property type="evidence" value="ECO:0007669"/>
    <property type="project" value="UniProtKB-ARBA"/>
</dbReference>
<keyword evidence="4" id="KW-0472">Membrane</keyword>
<evidence type="ECO:0000256" key="1">
    <source>
        <dbReference type="ARBA" id="ARBA00004255"/>
    </source>
</evidence>
<dbReference type="Gene3D" id="1.10.3630.10">
    <property type="entry name" value="yeast vps74-n-term truncation variant domain like"/>
    <property type="match status" value="1"/>
</dbReference>
<evidence type="ECO:0000313" key="6">
    <source>
        <dbReference type="Proteomes" id="UP000642070"/>
    </source>
</evidence>
<proteinExistence type="predicted"/>
<reference evidence="5" key="2">
    <citation type="submission" date="2020-09" db="EMBL/GenBank/DDBJ databases">
        <authorList>
            <person name="Sun Q."/>
            <person name="Ohkuma M."/>
        </authorList>
    </citation>
    <scope>NUCLEOTIDE SEQUENCE</scope>
    <source>
        <strain evidence="5">JCM 19831</strain>
    </source>
</reference>
<keyword evidence="2" id="KW-0333">Golgi apparatus</keyword>
<dbReference type="GO" id="GO:0005737">
    <property type="term" value="C:cytoplasm"/>
    <property type="evidence" value="ECO:0007669"/>
    <property type="project" value="UniProtKB-ARBA"/>
</dbReference>
<dbReference type="Proteomes" id="UP000642070">
    <property type="component" value="Unassembled WGS sequence"/>
</dbReference>
<keyword evidence="3" id="KW-0446">Lipid-binding</keyword>
<sequence>MDRPTLADELLLIAYDDEEGSAIAGAPALDYGLAAALLIELALADRVEFAGGRLTVRDTTPTGEPFADRALATIAREEHPRKPGEWLQRLSRTLREDLLASLVNARVLRREQGRVLWVFPVTRYPAGDPAPEHAARAAMRQAVHQGPVDARTAALCGLVEATGLARAVGLPAERLKAVADERWAADAVRKAVAEVQAAVMVAISAATVATTVSTMPGSA</sequence>
<evidence type="ECO:0000256" key="4">
    <source>
        <dbReference type="ARBA" id="ARBA00023136"/>
    </source>
</evidence>
<protein>
    <recommendedName>
        <fullName evidence="7">GPP34 family phosphoprotein</fullName>
    </recommendedName>
</protein>
<evidence type="ECO:0008006" key="7">
    <source>
        <dbReference type="Google" id="ProtNLM"/>
    </source>
</evidence>
<dbReference type="AlphaFoldDB" id="A0A917U1H7"/>
<dbReference type="Pfam" id="PF05719">
    <property type="entry name" value="GPP34"/>
    <property type="match status" value="1"/>
</dbReference>
<dbReference type="GO" id="GO:0070273">
    <property type="term" value="F:phosphatidylinositol-4-phosphate binding"/>
    <property type="evidence" value="ECO:0007669"/>
    <property type="project" value="InterPro"/>
</dbReference>
<dbReference type="InterPro" id="IPR038261">
    <property type="entry name" value="GPP34-like_sf"/>
</dbReference>
<dbReference type="EMBL" id="BMPI01000033">
    <property type="protein sequence ID" value="GGM50895.1"/>
    <property type="molecule type" value="Genomic_DNA"/>
</dbReference>
<comment type="subcellular location">
    <subcellularLocation>
        <location evidence="1">Golgi apparatus membrane</location>
        <topology evidence="1">Peripheral membrane protein</topology>
        <orientation evidence="1">Cytoplasmic side</orientation>
    </subcellularLocation>
</comment>
<comment type="caution">
    <text evidence="5">The sequence shown here is derived from an EMBL/GenBank/DDBJ whole genome shotgun (WGS) entry which is preliminary data.</text>
</comment>
<dbReference type="InterPro" id="IPR008628">
    <property type="entry name" value="GPP34-like"/>
</dbReference>
<evidence type="ECO:0000313" key="5">
    <source>
        <dbReference type="EMBL" id="GGM50895.1"/>
    </source>
</evidence>
<evidence type="ECO:0000256" key="3">
    <source>
        <dbReference type="ARBA" id="ARBA00023121"/>
    </source>
</evidence>
<dbReference type="PANTHER" id="PTHR12704:SF2">
    <property type="entry name" value="GOLGI PHOSPHOPROTEIN 3 HOMOLOG SAURON"/>
    <property type="match status" value="1"/>
</dbReference>
<reference evidence="5" key="1">
    <citation type="journal article" date="2014" name="Int. J. Syst. Evol. Microbiol.">
        <title>Complete genome sequence of Corynebacterium casei LMG S-19264T (=DSM 44701T), isolated from a smear-ripened cheese.</title>
        <authorList>
            <consortium name="US DOE Joint Genome Institute (JGI-PGF)"/>
            <person name="Walter F."/>
            <person name="Albersmeier A."/>
            <person name="Kalinowski J."/>
            <person name="Ruckert C."/>
        </authorList>
    </citation>
    <scope>NUCLEOTIDE SEQUENCE</scope>
    <source>
        <strain evidence="5">JCM 19831</strain>
    </source>
</reference>